<protein>
    <submittedName>
        <fullName evidence="2">Uncharacterized protein</fullName>
    </submittedName>
</protein>
<feature type="transmembrane region" description="Helical" evidence="1">
    <location>
        <begin position="20"/>
        <end position="46"/>
    </location>
</feature>
<name>A0ABX7YN58_9STRE</name>
<dbReference type="RefSeq" id="WP_212572353.1">
    <property type="nucleotide sequence ID" value="NZ_CP073084.1"/>
</dbReference>
<evidence type="ECO:0000256" key="1">
    <source>
        <dbReference type="SAM" id="Phobius"/>
    </source>
</evidence>
<dbReference type="EMBL" id="CP073084">
    <property type="protein sequence ID" value="QUE55011.1"/>
    <property type="molecule type" value="Genomic_DNA"/>
</dbReference>
<keyword evidence="3" id="KW-1185">Reference proteome</keyword>
<proteinExistence type="predicted"/>
<accession>A0ABX7YN58</accession>
<keyword evidence="1" id="KW-0472">Membrane</keyword>
<dbReference type="Proteomes" id="UP000677616">
    <property type="component" value="Chromosome"/>
</dbReference>
<feature type="transmembrane region" description="Helical" evidence="1">
    <location>
        <begin position="58"/>
        <end position="84"/>
    </location>
</feature>
<reference evidence="2 3" key="1">
    <citation type="submission" date="2021-04" db="EMBL/GenBank/DDBJ databases">
        <title>Complete genome sequence of a novel Streptococcus species.</title>
        <authorList>
            <person name="Teng J.L.L."/>
        </authorList>
    </citation>
    <scope>NUCLEOTIDE SEQUENCE [LARGE SCALE GENOMIC DNA]</scope>
    <source>
        <strain evidence="2 3">HKU75</strain>
    </source>
</reference>
<evidence type="ECO:0000313" key="3">
    <source>
        <dbReference type="Proteomes" id="UP000677616"/>
    </source>
</evidence>
<sequence length="88" mass="9773">MTVSQFIFDLYQAFFWPLAFILGPLGPFGAMVLLGACYALCFYCFRKPFGKASLGKRILLLLAYAILTLSVLWLCGLIGSLIWISQIG</sequence>
<gene>
    <name evidence="2" type="ORF">INT76_03785</name>
</gene>
<organism evidence="2 3">
    <name type="scientific">Streptococcus oriscaviae</name>
    <dbReference type="NCBI Taxonomy" id="2781599"/>
    <lineage>
        <taxon>Bacteria</taxon>
        <taxon>Bacillati</taxon>
        <taxon>Bacillota</taxon>
        <taxon>Bacilli</taxon>
        <taxon>Lactobacillales</taxon>
        <taxon>Streptococcaceae</taxon>
        <taxon>Streptococcus</taxon>
    </lineage>
</organism>
<keyword evidence="1" id="KW-0812">Transmembrane</keyword>
<evidence type="ECO:0000313" key="2">
    <source>
        <dbReference type="EMBL" id="QUE55011.1"/>
    </source>
</evidence>
<keyword evidence="1" id="KW-1133">Transmembrane helix</keyword>